<gene>
    <name evidence="2" type="ORF">C7450_107353</name>
</gene>
<feature type="domain" description="TfoX N-terminal" evidence="1">
    <location>
        <begin position="14"/>
        <end position="102"/>
    </location>
</feature>
<dbReference type="SUPFAM" id="SSF159894">
    <property type="entry name" value="YgaC/TfoX-N like"/>
    <property type="match status" value="1"/>
</dbReference>
<evidence type="ECO:0000313" key="2">
    <source>
        <dbReference type="EMBL" id="PXW57312.1"/>
    </source>
</evidence>
<evidence type="ECO:0000259" key="1">
    <source>
        <dbReference type="Pfam" id="PF04993"/>
    </source>
</evidence>
<dbReference type="OrthoDB" id="214902at2"/>
<dbReference type="Pfam" id="PF04993">
    <property type="entry name" value="TfoX_N"/>
    <property type="match status" value="1"/>
</dbReference>
<organism evidence="2 3">
    <name type="scientific">Chelatococcus asaccharovorans</name>
    <dbReference type="NCBI Taxonomy" id="28210"/>
    <lineage>
        <taxon>Bacteria</taxon>
        <taxon>Pseudomonadati</taxon>
        <taxon>Pseudomonadota</taxon>
        <taxon>Alphaproteobacteria</taxon>
        <taxon>Hyphomicrobiales</taxon>
        <taxon>Chelatococcaceae</taxon>
        <taxon>Chelatococcus</taxon>
    </lineage>
</organism>
<comment type="caution">
    <text evidence="2">The sequence shown here is derived from an EMBL/GenBank/DDBJ whole genome shotgun (WGS) entry which is preliminary data.</text>
</comment>
<dbReference type="EMBL" id="QJJK01000007">
    <property type="protein sequence ID" value="PXW57312.1"/>
    <property type="molecule type" value="Genomic_DNA"/>
</dbReference>
<sequence>MARDAGLEELLREHLDPTSGLTERPMFGGWAWLLHGNLLCGARDDGVLVRLGKGNDQWALEIDGIVPMVSRERVMSGWVRVAPQTFADDALAVRLLDAALAFVRTLPPK</sequence>
<evidence type="ECO:0000313" key="3">
    <source>
        <dbReference type="Proteomes" id="UP000248021"/>
    </source>
</evidence>
<dbReference type="Proteomes" id="UP000248021">
    <property type="component" value="Unassembled WGS sequence"/>
</dbReference>
<protein>
    <submittedName>
        <fullName evidence="2">TfoX-like protein</fullName>
    </submittedName>
</protein>
<dbReference type="Gene3D" id="3.30.1460.30">
    <property type="entry name" value="YgaC/TfoX-N like chaperone"/>
    <property type="match status" value="1"/>
</dbReference>
<keyword evidence="3" id="KW-1185">Reference proteome</keyword>
<proteinExistence type="predicted"/>
<reference evidence="2 3" key="1">
    <citation type="submission" date="2018-05" db="EMBL/GenBank/DDBJ databases">
        <title>Genomic Encyclopedia of Type Strains, Phase IV (KMG-IV): sequencing the most valuable type-strain genomes for metagenomic binning, comparative biology and taxonomic classification.</title>
        <authorList>
            <person name="Goeker M."/>
        </authorList>
    </citation>
    <scope>NUCLEOTIDE SEQUENCE [LARGE SCALE GENOMIC DNA]</scope>
    <source>
        <strain evidence="2 3">DSM 6462</strain>
    </source>
</reference>
<accession>A0A2V3U4X1</accession>
<name>A0A2V3U4X1_9HYPH</name>
<dbReference type="InterPro" id="IPR007076">
    <property type="entry name" value="TfoX_N"/>
</dbReference>
<dbReference type="AlphaFoldDB" id="A0A2V3U4X1"/>
<dbReference type="RefSeq" id="WP_110375899.1">
    <property type="nucleotide sequence ID" value="NZ_JAHBRY010000001.1"/>
</dbReference>